<dbReference type="EMBL" id="CATNWA010015385">
    <property type="protein sequence ID" value="CAI9582754.1"/>
    <property type="molecule type" value="Genomic_DNA"/>
</dbReference>
<feature type="compositionally biased region" description="Polar residues" evidence="1">
    <location>
        <begin position="96"/>
        <end position="111"/>
    </location>
</feature>
<proteinExistence type="predicted"/>
<feature type="region of interest" description="Disordered" evidence="1">
    <location>
        <begin position="21"/>
        <end position="63"/>
    </location>
</feature>
<evidence type="ECO:0000256" key="1">
    <source>
        <dbReference type="SAM" id="MobiDB-lite"/>
    </source>
</evidence>
<gene>
    <name evidence="2" type="ORF">SPARVUS_LOCUS9709924</name>
</gene>
<evidence type="ECO:0000313" key="3">
    <source>
        <dbReference type="Proteomes" id="UP001162483"/>
    </source>
</evidence>
<keyword evidence="3" id="KW-1185">Reference proteome</keyword>
<protein>
    <submittedName>
        <fullName evidence="2">Uncharacterized protein</fullName>
    </submittedName>
</protein>
<feature type="region of interest" description="Disordered" evidence="1">
    <location>
        <begin position="77"/>
        <end position="111"/>
    </location>
</feature>
<evidence type="ECO:0000313" key="2">
    <source>
        <dbReference type="EMBL" id="CAI9582754.1"/>
    </source>
</evidence>
<accession>A0ABN9EEV2</accession>
<organism evidence="2 3">
    <name type="scientific">Staurois parvus</name>
    <dbReference type="NCBI Taxonomy" id="386267"/>
    <lineage>
        <taxon>Eukaryota</taxon>
        <taxon>Metazoa</taxon>
        <taxon>Chordata</taxon>
        <taxon>Craniata</taxon>
        <taxon>Vertebrata</taxon>
        <taxon>Euteleostomi</taxon>
        <taxon>Amphibia</taxon>
        <taxon>Batrachia</taxon>
        <taxon>Anura</taxon>
        <taxon>Neobatrachia</taxon>
        <taxon>Ranoidea</taxon>
        <taxon>Ranidae</taxon>
        <taxon>Staurois</taxon>
    </lineage>
</organism>
<sequence>MCVARHKFYRMNCNLQTQAVNPVRRRSSTRMSLPKHQPYMMPPPQMHYNGHYNEPYTSSQDNLPVFVSNQNGYYYHSQTSLDHSPHDYNGRIRNGSVYSAHSTNSLNTQQH</sequence>
<feature type="non-terminal residue" evidence="2">
    <location>
        <position position="111"/>
    </location>
</feature>
<dbReference type="Proteomes" id="UP001162483">
    <property type="component" value="Unassembled WGS sequence"/>
</dbReference>
<reference evidence="2" key="1">
    <citation type="submission" date="2023-05" db="EMBL/GenBank/DDBJ databases">
        <authorList>
            <person name="Stuckert A."/>
        </authorList>
    </citation>
    <scope>NUCLEOTIDE SEQUENCE</scope>
</reference>
<comment type="caution">
    <text evidence="2">The sequence shown here is derived from an EMBL/GenBank/DDBJ whole genome shotgun (WGS) entry which is preliminary data.</text>
</comment>
<name>A0ABN9EEV2_9NEOB</name>